<sequence>MWSILALGAAERLIHHVIDLDAITRIQLNQLQGKMLRVVIDSPQMSVDMFFDDAKVRLEPTVTGQSEKASIFEQRPFDQAAASAAQATATLHVKNTVELLKLLLSDDIGNIPVQGDYHLLQDIQRIIAQAEPDLAAHLSPWIGPALAHEIGKIQRAPKHLKRSLQSHLFFAEDALKEDAGLLAPRWKMDDLNQDTRLLNQNLDRAEAKIRQLQAKIDALHDTTQN</sequence>
<dbReference type="AlphaFoldDB" id="A0A151Y1D3"/>
<dbReference type="STRING" id="1806892.AZH43_02450"/>
<organism evidence="2 3">
    <name type="scientific">Acinetobacter pragensis</name>
    <dbReference type="NCBI Taxonomy" id="1806892"/>
    <lineage>
        <taxon>Bacteria</taxon>
        <taxon>Pseudomonadati</taxon>
        <taxon>Pseudomonadota</taxon>
        <taxon>Gammaproteobacteria</taxon>
        <taxon>Moraxellales</taxon>
        <taxon>Moraxellaceae</taxon>
        <taxon>Acinetobacter</taxon>
    </lineage>
</organism>
<keyword evidence="1" id="KW-0175">Coiled coil</keyword>
<dbReference type="InterPro" id="IPR038989">
    <property type="entry name" value="UbiJ"/>
</dbReference>
<proteinExistence type="predicted"/>
<dbReference type="EMBL" id="LUAW01000023">
    <property type="protein sequence ID" value="KYQ71729.1"/>
    <property type="molecule type" value="Genomic_DNA"/>
</dbReference>
<dbReference type="GO" id="GO:0006744">
    <property type="term" value="P:ubiquinone biosynthetic process"/>
    <property type="evidence" value="ECO:0007669"/>
    <property type="project" value="InterPro"/>
</dbReference>
<dbReference type="Proteomes" id="UP000076276">
    <property type="component" value="Unassembled WGS sequence"/>
</dbReference>
<accession>A0A151Y1D3</accession>
<keyword evidence="3" id="KW-1185">Reference proteome</keyword>
<comment type="caution">
    <text evidence="2">The sequence shown here is derived from an EMBL/GenBank/DDBJ whole genome shotgun (WGS) entry which is preliminary data.</text>
</comment>
<dbReference type="PANTHER" id="PTHR38693:SF1">
    <property type="entry name" value="UBIQUINONE BIOSYNTHESIS ACCESSORY FACTOR UBIJ"/>
    <property type="match status" value="1"/>
</dbReference>
<evidence type="ECO:0008006" key="4">
    <source>
        <dbReference type="Google" id="ProtNLM"/>
    </source>
</evidence>
<name>A0A151Y1D3_9GAMM</name>
<dbReference type="OrthoDB" id="6707853at2"/>
<protein>
    <recommendedName>
        <fullName evidence="4">Ubiquinone biosynthesis accessory factor UbiJ</fullName>
    </recommendedName>
</protein>
<feature type="coiled-coil region" evidence="1">
    <location>
        <begin position="188"/>
        <end position="222"/>
    </location>
</feature>
<gene>
    <name evidence="2" type="ORF">AZH43_02450</name>
</gene>
<evidence type="ECO:0000313" key="2">
    <source>
        <dbReference type="EMBL" id="KYQ71729.1"/>
    </source>
</evidence>
<evidence type="ECO:0000313" key="3">
    <source>
        <dbReference type="Proteomes" id="UP000076276"/>
    </source>
</evidence>
<dbReference type="RefSeq" id="WP_067669609.1">
    <property type="nucleotide sequence ID" value="NZ_CBCSIK010000003.1"/>
</dbReference>
<evidence type="ECO:0000256" key="1">
    <source>
        <dbReference type="SAM" id="Coils"/>
    </source>
</evidence>
<dbReference type="PANTHER" id="PTHR38693">
    <property type="entry name" value="UBIQUINONE BIOSYNTHESIS PROTEIN UBIJ"/>
    <property type="match status" value="1"/>
</dbReference>
<reference evidence="2 3" key="1">
    <citation type="submission" date="2016-03" db="EMBL/GenBank/DDBJ databases">
        <title>Acinetobacter genomospecies 28 strain ANC 4149.</title>
        <authorList>
            <person name="Radolfova-Krizova L."/>
            <person name="Nemec A."/>
        </authorList>
    </citation>
    <scope>NUCLEOTIDE SEQUENCE [LARGE SCALE GENOMIC DNA]</scope>
    <source>
        <strain evidence="2 3">ANC 4149</strain>
    </source>
</reference>